<organism evidence="5 6">
    <name type="scientific">Zingiber officinale</name>
    <name type="common">Ginger</name>
    <name type="synonym">Amomum zingiber</name>
    <dbReference type="NCBI Taxonomy" id="94328"/>
    <lineage>
        <taxon>Eukaryota</taxon>
        <taxon>Viridiplantae</taxon>
        <taxon>Streptophyta</taxon>
        <taxon>Embryophyta</taxon>
        <taxon>Tracheophyta</taxon>
        <taxon>Spermatophyta</taxon>
        <taxon>Magnoliopsida</taxon>
        <taxon>Liliopsida</taxon>
        <taxon>Zingiberales</taxon>
        <taxon>Zingiberaceae</taxon>
        <taxon>Zingiber</taxon>
    </lineage>
</organism>
<evidence type="ECO:0000256" key="2">
    <source>
        <dbReference type="ARBA" id="ARBA00023180"/>
    </source>
</evidence>
<reference evidence="5 6" key="1">
    <citation type="submission" date="2020-08" db="EMBL/GenBank/DDBJ databases">
        <title>Plant Genome Project.</title>
        <authorList>
            <person name="Zhang R.-G."/>
        </authorList>
    </citation>
    <scope>NUCLEOTIDE SEQUENCE [LARGE SCALE GENOMIC DNA]</scope>
    <source>
        <tissue evidence="5">Rhizome</tissue>
    </source>
</reference>
<dbReference type="InterPro" id="IPR039391">
    <property type="entry name" value="Phytocyanin-like"/>
</dbReference>
<dbReference type="InterPro" id="IPR003245">
    <property type="entry name" value="Phytocyanin_dom"/>
</dbReference>
<name>A0A8J5HCQ1_ZINOF</name>
<proteinExistence type="predicted"/>
<feature type="compositionally biased region" description="Low complexity" evidence="3">
    <location>
        <begin position="146"/>
        <end position="181"/>
    </location>
</feature>
<dbReference type="PROSITE" id="PS51485">
    <property type="entry name" value="PHYTOCYANIN"/>
    <property type="match status" value="1"/>
</dbReference>
<keyword evidence="6" id="KW-1185">Reference proteome</keyword>
<evidence type="ECO:0000313" key="5">
    <source>
        <dbReference type="EMBL" id="KAG6518742.1"/>
    </source>
</evidence>
<sequence length="221" mass="22272">MRAEPRDPVNRLRGCRGVESRDLELMALEAAALLIFLAAAVPAAVATDYTVGGSQGWTSGVDYSSWASRTTFNVGDTLLFQYGPLHSVAEVGESDFNACSASNSVQTHTDRSTRISLTAPGSRYFICGTSGHCSGGMKLAVTVAASGSAPGGSTAPSSPSSSSGTPTPMTPTTPTTPGSSSNDAPPSTIPGESSGGIAVDGGRWSAVWLGGLVVVGLAIMG</sequence>
<dbReference type="PANTHER" id="PTHR33021:SF350">
    <property type="entry name" value="UCLACYANIN-2"/>
    <property type="match status" value="1"/>
</dbReference>
<feature type="region of interest" description="Disordered" evidence="3">
    <location>
        <begin position="146"/>
        <end position="196"/>
    </location>
</feature>
<evidence type="ECO:0000313" key="6">
    <source>
        <dbReference type="Proteomes" id="UP000734854"/>
    </source>
</evidence>
<dbReference type="Pfam" id="PF02298">
    <property type="entry name" value="Cu_bind_like"/>
    <property type="match status" value="1"/>
</dbReference>
<dbReference type="GO" id="GO:0046872">
    <property type="term" value="F:metal ion binding"/>
    <property type="evidence" value="ECO:0007669"/>
    <property type="project" value="UniProtKB-KW"/>
</dbReference>
<dbReference type="PANTHER" id="PTHR33021">
    <property type="entry name" value="BLUE COPPER PROTEIN"/>
    <property type="match status" value="1"/>
</dbReference>
<dbReference type="AlphaFoldDB" id="A0A8J5HCQ1"/>
<feature type="domain" description="Phytocyanin" evidence="4">
    <location>
        <begin position="47"/>
        <end position="145"/>
    </location>
</feature>
<dbReference type="Gene3D" id="2.60.40.420">
    <property type="entry name" value="Cupredoxins - blue copper proteins"/>
    <property type="match status" value="1"/>
</dbReference>
<evidence type="ECO:0000256" key="3">
    <source>
        <dbReference type="SAM" id="MobiDB-lite"/>
    </source>
</evidence>
<dbReference type="SUPFAM" id="SSF49503">
    <property type="entry name" value="Cupredoxins"/>
    <property type="match status" value="1"/>
</dbReference>
<dbReference type="CDD" id="cd04216">
    <property type="entry name" value="Phytocyanin"/>
    <property type="match status" value="1"/>
</dbReference>
<dbReference type="InterPro" id="IPR008972">
    <property type="entry name" value="Cupredoxin"/>
</dbReference>
<dbReference type="EMBL" id="JACMSC010000006">
    <property type="protein sequence ID" value="KAG6518742.1"/>
    <property type="molecule type" value="Genomic_DNA"/>
</dbReference>
<dbReference type="FunFam" id="2.60.40.420:FF:000003">
    <property type="entry name" value="Blue copper"/>
    <property type="match status" value="1"/>
</dbReference>
<evidence type="ECO:0000259" key="4">
    <source>
        <dbReference type="PROSITE" id="PS51485"/>
    </source>
</evidence>
<keyword evidence="1" id="KW-0479">Metal-binding</keyword>
<protein>
    <recommendedName>
        <fullName evidence="4">Phytocyanin domain-containing protein</fullName>
    </recommendedName>
</protein>
<dbReference type="GO" id="GO:0005886">
    <property type="term" value="C:plasma membrane"/>
    <property type="evidence" value="ECO:0007669"/>
    <property type="project" value="TreeGrafter"/>
</dbReference>
<gene>
    <name evidence="5" type="ORF">ZIOFF_022223</name>
</gene>
<evidence type="ECO:0000256" key="1">
    <source>
        <dbReference type="ARBA" id="ARBA00022723"/>
    </source>
</evidence>
<dbReference type="Proteomes" id="UP000734854">
    <property type="component" value="Unassembled WGS sequence"/>
</dbReference>
<keyword evidence="2" id="KW-0325">Glycoprotein</keyword>
<accession>A0A8J5HCQ1</accession>
<dbReference type="GO" id="GO:0009055">
    <property type="term" value="F:electron transfer activity"/>
    <property type="evidence" value="ECO:0007669"/>
    <property type="project" value="InterPro"/>
</dbReference>
<comment type="caution">
    <text evidence="5">The sequence shown here is derived from an EMBL/GenBank/DDBJ whole genome shotgun (WGS) entry which is preliminary data.</text>
</comment>